<feature type="region of interest" description="Disordered" evidence="1">
    <location>
        <begin position="1"/>
        <end position="39"/>
    </location>
</feature>
<feature type="compositionally biased region" description="Basic and acidic residues" evidence="1">
    <location>
        <begin position="1"/>
        <end position="18"/>
    </location>
</feature>
<evidence type="ECO:0000256" key="1">
    <source>
        <dbReference type="SAM" id="MobiDB-lite"/>
    </source>
</evidence>
<evidence type="ECO:0000313" key="3">
    <source>
        <dbReference type="Proteomes" id="UP001159641"/>
    </source>
</evidence>
<feature type="compositionally biased region" description="Polar residues" evidence="1">
    <location>
        <begin position="73"/>
        <end position="91"/>
    </location>
</feature>
<name>A0AB34I103_ESCRO</name>
<protein>
    <submittedName>
        <fullName evidence="2">Uncharacterized protein</fullName>
    </submittedName>
</protein>
<keyword evidence="3" id="KW-1185">Reference proteome</keyword>
<accession>A0AB34I103</accession>
<evidence type="ECO:0000313" key="2">
    <source>
        <dbReference type="EMBL" id="KAJ8797083.1"/>
    </source>
</evidence>
<dbReference type="AlphaFoldDB" id="A0AB34I103"/>
<feature type="region of interest" description="Disordered" evidence="1">
    <location>
        <begin position="57"/>
        <end position="117"/>
    </location>
</feature>
<reference evidence="2 3" key="1">
    <citation type="submission" date="2022-11" db="EMBL/GenBank/DDBJ databases">
        <title>Whole genome sequence of Eschrichtius robustus ER-17-0199.</title>
        <authorList>
            <person name="Bruniche-Olsen A."/>
            <person name="Black A.N."/>
            <person name="Fields C.J."/>
            <person name="Walden K."/>
            <person name="Dewoody J.A."/>
        </authorList>
    </citation>
    <scope>NUCLEOTIDE SEQUENCE [LARGE SCALE GENOMIC DNA]</scope>
    <source>
        <strain evidence="2">ER-17-0199</strain>
        <tissue evidence="2">Blubber</tissue>
    </source>
</reference>
<sequence length="117" mass="12550">MKSQDCRTTDLKKKENKSATHLAPQGYSAPADEEREEVKTAAWKGLDLYDTLTPKVASGMRKTLPESPPPPTSQQCTASVQRTTAPSSGSVCTKVRPSDGLTVEPIQVGAPPASLRR</sequence>
<gene>
    <name evidence="2" type="ORF">J1605_001893</name>
</gene>
<dbReference type="Proteomes" id="UP001159641">
    <property type="component" value="Unassembled WGS sequence"/>
</dbReference>
<organism evidence="2 3">
    <name type="scientific">Eschrichtius robustus</name>
    <name type="common">California gray whale</name>
    <name type="synonym">Eschrichtius gibbosus</name>
    <dbReference type="NCBI Taxonomy" id="9764"/>
    <lineage>
        <taxon>Eukaryota</taxon>
        <taxon>Metazoa</taxon>
        <taxon>Chordata</taxon>
        <taxon>Craniata</taxon>
        <taxon>Vertebrata</taxon>
        <taxon>Euteleostomi</taxon>
        <taxon>Mammalia</taxon>
        <taxon>Eutheria</taxon>
        <taxon>Laurasiatheria</taxon>
        <taxon>Artiodactyla</taxon>
        <taxon>Whippomorpha</taxon>
        <taxon>Cetacea</taxon>
        <taxon>Mysticeti</taxon>
        <taxon>Eschrichtiidae</taxon>
        <taxon>Eschrichtius</taxon>
    </lineage>
</organism>
<comment type="caution">
    <text evidence="2">The sequence shown here is derived from an EMBL/GenBank/DDBJ whole genome shotgun (WGS) entry which is preliminary data.</text>
</comment>
<dbReference type="EMBL" id="JAIQCJ010000270">
    <property type="protein sequence ID" value="KAJ8797083.1"/>
    <property type="molecule type" value="Genomic_DNA"/>
</dbReference>
<proteinExistence type="predicted"/>